<proteinExistence type="predicted"/>
<evidence type="ECO:0000313" key="2">
    <source>
        <dbReference type="Proteomes" id="UP000016566"/>
    </source>
</evidence>
<dbReference type="Proteomes" id="UP000016566">
    <property type="component" value="Unassembled WGS sequence"/>
</dbReference>
<dbReference type="EMBL" id="BATB01000068">
    <property type="protein sequence ID" value="GAD57201.1"/>
    <property type="molecule type" value="Genomic_DNA"/>
</dbReference>
<evidence type="ECO:0000313" key="1">
    <source>
        <dbReference type="EMBL" id="GAD57201.1"/>
    </source>
</evidence>
<reference evidence="1" key="1">
    <citation type="journal article" date="2013" name="Genome Announc.">
        <title>Draft Genome Sequence of Loktanella cinnabarina LL-001T, Isolated from Deep-Sea Floor Sediment.</title>
        <authorList>
            <person name="Nishi S."/>
            <person name="Tsubouchi T."/>
            <person name="Takaki Y."/>
            <person name="Koyanagi R."/>
            <person name="Satoh N."/>
            <person name="Maruyama T."/>
            <person name="Hatada Y."/>
        </authorList>
    </citation>
    <scope>NUCLEOTIDE SEQUENCE [LARGE SCALE GENOMIC DNA]</scope>
    <source>
        <strain evidence="1">LL-001</strain>
    </source>
</reference>
<gene>
    <name evidence="1" type="ORF">MBELCI_3253</name>
</gene>
<name>U2YP93_9RHOB</name>
<dbReference type="AlphaFoldDB" id="U2YP93"/>
<comment type="caution">
    <text evidence="1">The sequence shown here is derived from an EMBL/GenBank/DDBJ whole genome shotgun (WGS) entry which is preliminary data.</text>
</comment>
<keyword evidence="2" id="KW-1185">Reference proteome</keyword>
<accession>U2YP93</accession>
<dbReference type="STRING" id="1337093.MBELCI_3253"/>
<sequence length="125" mass="14104">MIHTAISPAYIALRAFLREHDEALQNAALLLGERPALRRTQRLLDAFDSQPILTRRLCRELAALRALLSLEHVGDPDRPEAACFARIDLEWHGIEEICLLEEGLVQCLDRLEAEALDTAPLWRAA</sequence>
<protein>
    <submittedName>
        <fullName evidence="1">Uncharacterized protein</fullName>
    </submittedName>
</protein>
<organism evidence="1 2">
    <name type="scientific">Limimaricola cinnabarinus LL-001</name>
    <dbReference type="NCBI Taxonomy" id="1337093"/>
    <lineage>
        <taxon>Bacteria</taxon>
        <taxon>Pseudomonadati</taxon>
        <taxon>Pseudomonadota</taxon>
        <taxon>Alphaproteobacteria</taxon>
        <taxon>Rhodobacterales</taxon>
        <taxon>Paracoccaceae</taxon>
        <taxon>Limimaricola</taxon>
    </lineage>
</organism>
<dbReference type="RefSeq" id="WP_021695300.1">
    <property type="nucleotide sequence ID" value="NZ_BATB01000068.1"/>
</dbReference>